<dbReference type="Proteomes" id="UP000693970">
    <property type="component" value="Unassembled WGS sequence"/>
</dbReference>
<dbReference type="AlphaFoldDB" id="A0A9K3LUR7"/>
<reference evidence="1" key="1">
    <citation type="journal article" date="2021" name="Sci. Rep.">
        <title>Diploid genomic architecture of Nitzschia inconspicua, an elite biomass production diatom.</title>
        <authorList>
            <person name="Oliver A."/>
            <person name="Podell S."/>
            <person name="Pinowska A."/>
            <person name="Traller J.C."/>
            <person name="Smith S.R."/>
            <person name="McClure R."/>
            <person name="Beliaev A."/>
            <person name="Bohutskyi P."/>
            <person name="Hill E.A."/>
            <person name="Rabines A."/>
            <person name="Zheng H."/>
            <person name="Allen L.Z."/>
            <person name="Kuo A."/>
            <person name="Grigoriev I.V."/>
            <person name="Allen A.E."/>
            <person name="Hazlebeck D."/>
            <person name="Allen E.E."/>
        </authorList>
    </citation>
    <scope>NUCLEOTIDE SEQUENCE</scope>
    <source>
        <strain evidence="1">Hildebrandi</strain>
    </source>
</reference>
<gene>
    <name evidence="1" type="ORF">IV203_031672</name>
</gene>
<sequence>MKKSIEDETLDQVKKEHERRVLEAEKRKEEEVALRMAEDVFRLETVEQNLEGAVILSKRIVQATALENSEIPMVLAGIWQTGATQTHE</sequence>
<name>A0A9K3LUR7_9STRA</name>
<organism evidence="1 2">
    <name type="scientific">Nitzschia inconspicua</name>
    <dbReference type="NCBI Taxonomy" id="303405"/>
    <lineage>
        <taxon>Eukaryota</taxon>
        <taxon>Sar</taxon>
        <taxon>Stramenopiles</taxon>
        <taxon>Ochrophyta</taxon>
        <taxon>Bacillariophyta</taxon>
        <taxon>Bacillariophyceae</taxon>
        <taxon>Bacillariophycidae</taxon>
        <taxon>Bacillariales</taxon>
        <taxon>Bacillariaceae</taxon>
        <taxon>Nitzschia</taxon>
    </lineage>
</organism>
<proteinExistence type="predicted"/>
<keyword evidence="2" id="KW-1185">Reference proteome</keyword>
<evidence type="ECO:0000313" key="1">
    <source>
        <dbReference type="EMBL" id="KAG7368929.1"/>
    </source>
</evidence>
<evidence type="ECO:0000313" key="2">
    <source>
        <dbReference type="Proteomes" id="UP000693970"/>
    </source>
</evidence>
<reference evidence="1" key="2">
    <citation type="submission" date="2021-04" db="EMBL/GenBank/DDBJ databases">
        <authorList>
            <person name="Podell S."/>
        </authorList>
    </citation>
    <scope>NUCLEOTIDE SEQUENCE</scope>
    <source>
        <strain evidence="1">Hildebrandi</strain>
    </source>
</reference>
<accession>A0A9K3LUR7</accession>
<comment type="caution">
    <text evidence="1">The sequence shown here is derived from an EMBL/GenBank/DDBJ whole genome shotgun (WGS) entry which is preliminary data.</text>
</comment>
<dbReference type="EMBL" id="JAGRRH010000006">
    <property type="protein sequence ID" value="KAG7368929.1"/>
    <property type="molecule type" value="Genomic_DNA"/>
</dbReference>
<protein>
    <submittedName>
        <fullName evidence="1">Uncharacterized protein</fullName>
    </submittedName>
</protein>